<gene>
    <name evidence="1" type="ORF">MLD38_015787</name>
</gene>
<dbReference type="Proteomes" id="UP001057402">
    <property type="component" value="Chromosome 4"/>
</dbReference>
<protein>
    <submittedName>
        <fullName evidence="1">Uncharacterized protein</fullName>
    </submittedName>
</protein>
<keyword evidence="2" id="KW-1185">Reference proteome</keyword>
<name>A0ACB9RKY6_9MYRT</name>
<evidence type="ECO:0000313" key="1">
    <source>
        <dbReference type="EMBL" id="KAI4378289.1"/>
    </source>
</evidence>
<reference evidence="2" key="1">
    <citation type="journal article" date="2023" name="Front. Plant Sci.">
        <title>Chromosomal-level genome assembly of Melastoma candidum provides insights into trichome evolution.</title>
        <authorList>
            <person name="Zhong Y."/>
            <person name="Wu W."/>
            <person name="Sun C."/>
            <person name="Zou P."/>
            <person name="Liu Y."/>
            <person name="Dai S."/>
            <person name="Zhou R."/>
        </authorList>
    </citation>
    <scope>NUCLEOTIDE SEQUENCE [LARGE SCALE GENOMIC DNA]</scope>
</reference>
<evidence type="ECO:0000313" key="2">
    <source>
        <dbReference type="Proteomes" id="UP001057402"/>
    </source>
</evidence>
<organism evidence="1 2">
    <name type="scientific">Melastoma candidum</name>
    <dbReference type="NCBI Taxonomy" id="119954"/>
    <lineage>
        <taxon>Eukaryota</taxon>
        <taxon>Viridiplantae</taxon>
        <taxon>Streptophyta</taxon>
        <taxon>Embryophyta</taxon>
        <taxon>Tracheophyta</taxon>
        <taxon>Spermatophyta</taxon>
        <taxon>Magnoliopsida</taxon>
        <taxon>eudicotyledons</taxon>
        <taxon>Gunneridae</taxon>
        <taxon>Pentapetalae</taxon>
        <taxon>rosids</taxon>
        <taxon>malvids</taxon>
        <taxon>Myrtales</taxon>
        <taxon>Melastomataceae</taxon>
        <taxon>Melastomatoideae</taxon>
        <taxon>Melastomateae</taxon>
        <taxon>Melastoma</taxon>
    </lineage>
</organism>
<sequence>MNQIGISPLLHWCRAYVNEVKCHACVDASAKEMSKRCPNQKGASGLYEHCSLKYCSSQSLLRSDDGSLLTWSSFDKPRDQ</sequence>
<comment type="caution">
    <text evidence="1">The sequence shown here is derived from an EMBL/GenBank/DDBJ whole genome shotgun (WGS) entry which is preliminary data.</text>
</comment>
<dbReference type="EMBL" id="CM042883">
    <property type="protein sequence ID" value="KAI4378289.1"/>
    <property type="molecule type" value="Genomic_DNA"/>
</dbReference>
<proteinExistence type="predicted"/>
<accession>A0ACB9RKY6</accession>